<evidence type="ECO:0000256" key="1">
    <source>
        <dbReference type="ARBA" id="ARBA00004123"/>
    </source>
</evidence>
<dbReference type="GO" id="GO:0005634">
    <property type="term" value="C:nucleus"/>
    <property type="evidence" value="ECO:0000318"/>
    <property type="project" value="GO_Central"/>
</dbReference>
<evidence type="ECO:0000256" key="2">
    <source>
        <dbReference type="ARBA" id="ARBA00023015"/>
    </source>
</evidence>
<protein>
    <submittedName>
        <fullName evidence="5">BnaC09g15160D protein</fullName>
    </submittedName>
</protein>
<evidence type="ECO:0000313" key="6">
    <source>
        <dbReference type="Proteomes" id="UP000028999"/>
    </source>
</evidence>
<keyword evidence="2" id="KW-0805">Transcription regulation</keyword>
<gene>
    <name evidence="5" type="primary">BnaC09g15160D</name>
    <name evidence="5" type="ORF">GSBRNA2T00046392001</name>
</gene>
<dbReference type="Gramene" id="CDY30890">
    <property type="protein sequence ID" value="CDY30890"/>
    <property type="gene ID" value="GSBRNA2T00046392001"/>
</dbReference>
<dbReference type="Proteomes" id="UP000028999">
    <property type="component" value="Unassembled WGS sequence"/>
</dbReference>
<dbReference type="GO" id="GO:0046983">
    <property type="term" value="F:protein dimerization activity"/>
    <property type="evidence" value="ECO:0007669"/>
    <property type="project" value="InterPro"/>
</dbReference>
<dbReference type="InterPro" id="IPR036638">
    <property type="entry name" value="HLH_DNA-bd_sf"/>
</dbReference>
<sequence>MLNRRPSRARGVRQVSGENVGSKDGKSMTMLQDLVPGCNWITGKTVMLDEIINYVQSLQRQVDFLSMLVLLYPQRVLNFHTTLCFFFFEVVLLGSSQEIFCVLLVDVSTSSEDRNLRLLCSHAINDIQDASVGLGLQVITLQFKEVTEYNFITGSIEKTTVLLKIMDSQAMEPICSFRENIQMEMFEKEIRGGL</sequence>
<evidence type="ECO:0000313" key="5">
    <source>
        <dbReference type="EMBL" id="CDY30890.1"/>
    </source>
</evidence>
<dbReference type="PaxDb" id="3708-A0A078GWM7"/>
<organism evidence="5 6">
    <name type="scientific">Brassica napus</name>
    <name type="common">Rape</name>
    <dbReference type="NCBI Taxonomy" id="3708"/>
    <lineage>
        <taxon>Eukaryota</taxon>
        <taxon>Viridiplantae</taxon>
        <taxon>Streptophyta</taxon>
        <taxon>Embryophyta</taxon>
        <taxon>Tracheophyta</taxon>
        <taxon>Spermatophyta</taxon>
        <taxon>Magnoliopsida</taxon>
        <taxon>eudicotyledons</taxon>
        <taxon>Gunneridae</taxon>
        <taxon>Pentapetalae</taxon>
        <taxon>rosids</taxon>
        <taxon>malvids</taxon>
        <taxon>Brassicales</taxon>
        <taxon>Brassicaceae</taxon>
        <taxon>Brassiceae</taxon>
        <taxon>Brassica</taxon>
    </lineage>
</organism>
<keyword evidence="4" id="KW-0539">Nucleus</keyword>
<dbReference type="InterPro" id="IPR024097">
    <property type="entry name" value="bHLH_ZIP_TF"/>
</dbReference>
<keyword evidence="6" id="KW-1185">Reference proteome</keyword>
<comment type="subcellular location">
    <subcellularLocation>
        <location evidence="1">Nucleus</location>
    </subcellularLocation>
</comment>
<proteinExistence type="predicted"/>
<reference evidence="5 6" key="1">
    <citation type="journal article" date="2014" name="Science">
        <title>Plant genetics. Early allopolyploid evolution in the post-Neolithic Brassica napus oilseed genome.</title>
        <authorList>
            <person name="Chalhoub B."/>
            <person name="Denoeud F."/>
            <person name="Liu S."/>
            <person name="Parkin I.A."/>
            <person name="Tang H."/>
            <person name="Wang X."/>
            <person name="Chiquet J."/>
            <person name="Belcram H."/>
            <person name="Tong C."/>
            <person name="Samans B."/>
            <person name="Correa M."/>
            <person name="Da Silva C."/>
            <person name="Just J."/>
            <person name="Falentin C."/>
            <person name="Koh C.S."/>
            <person name="Le Clainche I."/>
            <person name="Bernard M."/>
            <person name="Bento P."/>
            <person name="Noel B."/>
            <person name="Labadie K."/>
            <person name="Alberti A."/>
            <person name="Charles M."/>
            <person name="Arnaud D."/>
            <person name="Guo H."/>
            <person name="Daviaud C."/>
            <person name="Alamery S."/>
            <person name="Jabbari K."/>
            <person name="Zhao M."/>
            <person name="Edger P.P."/>
            <person name="Chelaifa H."/>
            <person name="Tack D."/>
            <person name="Lassalle G."/>
            <person name="Mestiri I."/>
            <person name="Schnel N."/>
            <person name="Le Paslier M.C."/>
            <person name="Fan G."/>
            <person name="Renault V."/>
            <person name="Bayer P.E."/>
            <person name="Golicz A.A."/>
            <person name="Manoli S."/>
            <person name="Lee T.H."/>
            <person name="Thi V.H."/>
            <person name="Chalabi S."/>
            <person name="Hu Q."/>
            <person name="Fan C."/>
            <person name="Tollenaere R."/>
            <person name="Lu Y."/>
            <person name="Battail C."/>
            <person name="Shen J."/>
            <person name="Sidebottom C.H."/>
            <person name="Wang X."/>
            <person name="Canaguier A."/>
            <person name="Chauveau A."/>
            <person name="Berard A."/>
            <person name="Deniot G."/>
            <person name="Guan M."/>
            <person name="Liu Z."/>
            <person name="Sun F."/>
            <person name="Lim Y.P."/>
            <person name="Lyons E."/>
            <person name="Town C.D."/>
            <person name="Bancroft I."/>
            <person name="Wang X."/>
            <person name="Meng J."/>
            <person name="Ma J."/>
            <person name="Pires J.C."/>
            <person name="King G.J."/>
            <person name="Brunel D."/>
            <person name="Delourme R."/>
            <person name="Renard M."/>
            <person name="Aury J.M."/>
            <person name="Adams K.L."/>
            <person name="Batley J."/>
            <person name="Snowdon R.J."/>
            <person name="Tost J."/>
            <person name="Edwards D."/>
            <person name="Zhou Y."/>
            <person name="Hua W."/>
            <person name="Sharpe A.G."/>
            <person name="Paterson A.H."/>
            <person name="Guan C."/>
            <person name="Wincker P."/>
        </authorList>
    </citation>
    <scope>NUCLEOTIDE SEQUENCE [LARGE SCALE GENOMIC DNA]</scope>
    <source>
        <strain evidence="6">cv. Darmor-bzh</strain>
    </source>
</reference>
<name>A0A078GWM7_BRANA</name>
<keyword evidence="3" id="KW-0804">Transcription</keyword>
<dbReference type="STRING" id="3708.A0A078GWM7"/>
<evidence type="ECO:0000256" key="4">
    <source>
        <dbReference type="ARBA" id="ARBA00023242"/>
    </source>
</evidence>
<dbReference type="SUPFAM" id="SSF47459">
    <property type="entry name" value="HLH, helix-loop-helix DNA-binding domain"/>
    <property type="match status" value="1"/>
</dbReference>
<dbReference type="EMBL" id="LK032263">
    <property type="protein sequence ID" value="CDY30890.1"/>
    <property type="molecule type" value="Genomic_DNA"/>
</dbReference>
<evidence type="ECO:0000256" key="3">
    <source>
        <dbReference type="ARBA" id="ARBA00023163"/>
    </source>
</evidence>
<accession>A0A078GWM7</accession>
<dbReference type="AlphaFoldDB" id="A0A078GWM7"/>
<dbReference type="PANTHER" id="PTHR12565">
    <property type="entry name" value="STEROL REGULATORY ELEMENT-BINDING PROTEIN"/>
    <property type="match status" value="1"/>
</dbReference>
<dbReference type="PANTHER" id="PTHR12565:SF453">
    <property type="entry name" value="TRANSCRIPTION FACTOR BHLH77"/>
    <property type="match status" value="1"/>
</dbReference>
<dbReference type="GO" id="GO:0003700">
    <property type="term" value="F:DNA-binding transcription factor activity"/>
    <property type="evidence" value="ECO:0000318"/>
    <property type="project" value="GO_Central"/>
</dbReference>